<dbReference type="Proteomes" id="UP000198706">
    <property type="component" value="Unassembled WGS sequence"/>
</dbReference>
<dbReference type="RefSeq" id="WP_084337059.1">
    <property type="nucleotide sequence ID" value="NZ_FNFD01000009.1"/>
</dbReference>
<dbReference type="InterPro" id="IPR050465">
    <property type="entry name" value="UPF0194_transport"/>
</dbReference>
<dbReference type="EMBL" id="FNFD01000009">
    <property type="protein sequence ID" value="SDK69924.1"/>
    <property type="molecule type" value="Genomic_DNA"/>
</dbReference>
<sequence length="434" mass="48218">MERSPLAALLELGRQARQAESLSELQFLLVNDSHALAPYRQAAFWTADKGVRALSGVVQVEANVPYALWLDALGRQLIQEPEARVVERAALPDALAREWDEWLPSEALWLPLGGDAGVLLARDLPWRDPELALLTEWAGIWHHAWQARQMSRRGWAFWRRDAQKTPRGWRPWRWAIALGVLALVPVRLTVLAPGELVPANPAVIRAPLEGVIDTFHVQPNEAVHQGQPLFGFDEALIQNRLDVAQQALATAETEYRQAAQQALSDPRAKAQLAVLTGKIEEKRAEVAYGTEQLQRARVLAPRDGIALFDDPSEWIGRPVTVGERIMRIAAPQDVEVEAWVSLADAIPLADGSRVALHLNASPLAPVDATLRYFAHDAVERPDGTYAYRVRARLASPTEHRVGLKGTAKFSGRWVPLGYWALRRPLASLRAATGW</sequence>
<dbReference type="AlphaFoldDB" id="A0A1G9E1E7"/>
<dbReference type="PANTHER" id="PTHR32347:SF23">
    <property type="entry name" value="BLL5650 PROTEIN"/>
    <property type="match status" value="1"/>
</dbReference>
<dbReference type="OrthoDB" id="9763546at2"/>
<dbReference type="SUPFAM" id="SSF111369">
    <property type="entry name" value="HlyD-like secretion proteins"/>
    <property type="match status" value="1"/>
</dbReference>
<keyword evidence="2" id="KW-0175">Coiled coil</keyword>
<dbReference type="Gene3D" id="2.40.50.100">
    <property type="match status" value="1"/>
</dbReference>
<gene>
    <name evidence="3" type="ORF">SAMN05216186_109176</name>
</gene>
<keyword evidence="4" id="KW-1185">Reference proteome</keyword>
<evidence type="ECO:0000256" key="2">
    <source>
        <dbReference type="ARBA" id="ARBA00023054"/>
    </source>
</evidence>
<dbReference type="GO" id="GO:0030313">
    <property type="term" value="C:cell envelope"/>
    <property type="evidence" value="ECO:0007669"/>
    <property type="project" value="UniProtKB-SubCell"/>
</dbReference>
<comment type="subcellular location">
    <subcellularLocation>
        <location evidence="1">Cell envelope</location>
    </subcellularLocation>
</comment>
<dbReference type="PANTHER" id="PTHR32347">
    <property type="entry name" value="EFFLUX SYSTEM COMPONENT YKNX-RELATED"/>
    <property type="match status" value="1"/>
</dbReference>
<proteinExistence type="predicted"/>
<accession>A0A1G9E1E7</accession>
<protein>
    <submittedName>
        <fullName evidence="3">Biotin-lipoyl like</fullName>
    </submittedName>
</protein>
<name>A0A1G9E1E7_9PSED</name>
<dbReference type="STRING" id="137658.SAMN05216186_109176"/>
<evidence type="ECO:0000313" key="4">
    <source>
        <dbReference type="Proteomes" id="UP000198706"/>
    </source>
</evidence>
<evidence type="ECO:0000256" key="1">
    <source>
        <dbReference type="ARBA" id="ARBA00004196"/>
    </source>
</evidence>
<evidence type="ECO:0000313" key="3">
    <source>
        <dbReference type="EMBL" id="SDK69924.1"/>
    </source>
</evidence>
<organism evidence="3 4">
    <name type="scientific">Pseudomonas indica</name>
    <dbReference type="NCBI Taxonomy" id="137658"/>
    <lineage>
        <taxon>Bacteria</taxon>
        <taxon>Pseudomonadati</taxon>
        <taxon>Pseudomonadota</taxon>
        <taxon>Gammaproteobacteria</taxon>
        <taxon>Pseudomonadales</taxon>
        <taxon>Pseudomonadaceae</taxon>
        <taxon>Pseudomonas</taxon>
    </lineage>
</organism>
<reference evidence="3 4" key="1">
    <citation type="submission" date="2016-10" db="EMBL/GenBank/DDBJ databases">
        <authorList>
            <person name="de Groot N.N."/>
        </authorList>
    </citation>
    <scope>NUCLEOTIDE SEQUENCE [LARGE SCALE GENOMIC DNA]</scope>
    <source>
        <strain evidence="3 4">JCM 21544</strain>
    </source>
</reference>
<dbReference type="Gene3D" id="2.40.30.170">
    <property type="match status" value="1"/>
</dbReference>
<dbReference type="Gene3D" id="1.10.287.470">
    <property type="entry name" value="Helix hairpin bin"/>
    <property type="match status" value="1"/>
</dbReference>